<name>A0A8H4ZVD6_9HYPO</name>
<dbReference type="EMBL" id="JABEVY010000037">
    <property type="protein sequence ID" value="KAF5253436.1"/>
    <property type="molecule type" value="Genomic_DNA"/>
</dbReference>
<organism evidence="3 4">
    <name type="scientific">Fusarium anthophilum</name>
    <dbReference type="NCBI Taxonomy" id="48485"/>
    <lineage>
        <taxon>Eukaryota</taxon>
        <taxon>Fungi</taxon>
        <taxon>Dikarya</taxon>
        <taxon>Ascomycota</taxon>
        <taxon>Pezizomycotina</taxon>
        <taxon>Sordariomycetes</taxon>
        <taxon>Hypocreomycetidae</taxon>
        <taxon>Hypocreales</taxon>
        <taxon>Nectriaceae</taxon>
        <taxon>Fusarium</taxon>
        <taxon>Fusarium fujikuroi species complex</taxon>
    </lineage>
</organism>
<reference evidence="3 4" key="1">
    <citation type="journal article" date="2020" name="BMC Genomics">
        <title>Correction to: Identification and distribution of gene clusters required for synthesis of sphingolipid metabolism inhibitors in diverse species of the filamentous fungus Fusarium.</title>
        <authorList>
            <person name="Kim H.S."/>
            <person name="Lohmar J.M."/>
            <person name="Busman M."/>
            <person name="Brown D.W."/>
            <person name="Naumann T.A."/>
            <person name="Divon H.H."/>
            <person name="Lysoe E."/>
            <person name="Uhlig S."/>
            <person name="Proctor R.H."/>
        </authorList>
    </citation>
    <scope>NUCLEOTIDE SEQUENCE [LARGE SCALE GENOMIC DNA]</scope>
    <source>
        <strain evidence="3 4">NRRL 25214</strain>
    </source>
</reference>
<feature type="domain" description="Heterokaryon incompatibility" evidence="2">
    <location>
        <begin position="655"/>
        <end position="801"/>
    </location>
</feature>
<evidence type="ECO:0000313" key="3">
    <source>
        <dbReference type="EMBL" id="KAF5253436.1"/>
    </source>
</evidence>
<dbReference type="PANTHER" id="PTHR24148">
    <property type="entry name" value="ANKYRIN REPEAT DOMAIN-CONTAINING PROTEIN 39 HOMOLOG-RELATED"/>
    <property type="match status" value="1"/>
</dbReference>
<feature type="compositionally biased region" description="Polar residues" evidence="1">
    <location>
        <begin position="415"/>
        <end position="424"/>
    </location>
</feature>
<proteinExistence type="predicted"/>
<keyword evidence="4" id="KW-1185">Reference proteome</keyword>
<evidence type="ECO:0000313" key="4">
    <source>
        <dbReference type="Proteomes" id="UP000573603"/>
    </source>
</evidence>
<protein>
    <recommendedName>
        <fullName evidence="2">Heterokaryon incompatibility domain-containing protein</fullName>
    </recommendedName>
</protein>
<dbReference type="InterPro" id="IPR010730">
    <property type="entry name" value="HET"/>
</dbReference>
<feature type="domain" description="Heterokaryon incompatibility" evidence="2">
    <location>
        <begin position="136"/>
        <end position="269"/>
    </location>
</feature>
<dbReference type="Pfam" id="PF06985">
    <property type="entry name" value="HET"/>
    <property type="match status" value="2"/>
</dbReference>
<dbReference type="Proteomes" id="UP000573603">
    <property type="component" value="Unassembled WGS sequence"/>
</dbReference>
<dbReference type="PANTHER" id="PTHR24148:SF64">
    <property type="entry name" value="HETEROKARYON INCOMPATIBILITY DOMAIN-CONTAINING PROTEIN"/>
    <property type="match status" value="1"/>
</dbReference>
<evidence type="ECO:0000256" key="1">
    <source>
        <dbReference type="SAM" id="MobiDB-lite"/>
    </source>
</evidence>
<dbReference type="AlphaFoldDB" id="A0A8H4ZVD6"/>
<dbReference type="InterPro" id="IPR052895">
    <property type="entry name" value="HetReg/Transcr_Mod"/>
</dbReference>
<feature type="region of interest" description="Disordered" evidence="1">
    <location>
        <begin position="409"/>
        <end position="429"/>
    </location>
</feature>
<evidence type="ECO:0000259" key="2">
    <source>
        <dbReference type="Pfam" id="PF06985"/>
    </source>
</evidence>
<accession>A0A8H4ZVD6</accession>
<comment type="caution">
    <text evidence="3">The sequence shown here is derived from an EMBL/GenBank/DDBJ whole genome shotgun (WGS) entry which is preliminary data.</text>
</comment>
<gene>
    <name evidence="3" type="ORF">FANTH_1671</name>
</gene>
<sequence>MAEFDFETQVLSSLLKHHAVASIHKWLEYKKDAKLDLGTELERLEKVWVSCLNLIIKMLPDQIRRSIDFGAEYPKLAPPTAEENLLGANESMNEIRLIVLEPSDEWSAPVRCKLLVTSLKVNCPPYEIVYSSQATSRETSIVFLDEHQVLVPVPLESALRKLRQSNMPLVLWVDALCLIQQDELGCRCGIAELRTIYSRCQKVNIWLNHESIGLNNSFRVFELLCRESPSLVPQFLNDVFQNDASNWVLEALTGVIYNPWWHRAGLLQELFHGCSVQFFSQGCTMEDSVEWDALVQLLQGLQHKYLGLDFQARSELNLQLSNSFPYLVPQESLGYFPLFDNLDGRYTKPDSLEGLYSVIEEMFTHSSNEQGWILALARVGTFLGVFLTHASDKICRPGPGFPETCPPVPPETSKVDTQSSNSIEQPEGAMGFRNLDDSDVIKCWIHVLEILGVHSSPLSGSPGPVHRSQCLDKILDHGLPRLQILVLYSSASSKSKLEGRTLHVDLDRISALGVARCPYLAVSHIFSHQKEKAMISLQGKNVTISHELGVFLRSLRRPESHTCLHIQGSMVNEGLPSYPWLRPLVQSRSGHLLTCRCHHRQDCWEKVNKTAASTIYNPIDSARGEIRLLTILSGWRTDPIRCYLHSVSMDDSPSYEALSYVWGESSNRGEIFLDCHTFSVTSNLASALKYLRHRTKQRTLWIDALCINQIDIGERNSQVQLMGRIYREARQVISWLGERVEGAERAYKIMSETKNCELTTAWFRERLSDSNTTVQRQEVLSLATLLSLKVEYWCRVWITQEVALAKKGVIQFDEYTVDYTDVRRFSEAFRDYLKVDAVSLTQRFGADSYAILRDLALEILLSDIQTSGAENTLLNILRRNRHKNATDLRDKVYALIGLSDLHLSSHPGLQIDYSESRTILNVYTGVVQAIVDETSQLDIICESTGRQVSLSDSGSEVHAEMPSWVPDWRCEAQSIPFQDDPTIRAAKSSPAAVGFSPSGDILIAAGFCVGTIAQVAETLPSYESVPSEAKLAEIVSIAQSWYKLARKVQVGTLDLDKLFNHTVLYGISEELVRFLGLTDDESREWSGPSEISASLESSMTESQRRDTIITGFYRRAAGSAFILIDPVDKDRDTDISTLPLMGLGFPRIQQGDKVCILLGCKLPVVIRPTNSGYIYVSALYIESLMRGEAMDGLEERRYEMESFNLC</sequence>